<dbReference type="Proteomes" id="UP000499080">
    <property type="component" value="Unassembled WGS sequence"/>
</dbReference>
<organism evidence="1 2">
    <name type="scientific">Araneus ventricosus</name>
    <name type="common">Orbweaver spider</name>
    <name type="synonym">Epeira ventricosa</name>
    <dbReference type="NCBI Taxonomy" id="182803"/>
    <lineage>
        <taxon>Eukaryota</taxon>
        <taxon>Metazoa</taxon>
        <taxon>Ecdysozoa</taxon>
        <taxon>Arthropoda</taxon>
        <taxon>Chelicerata</taxon>
        <taxon>Arachnida</taxon>
        <taxon>Araneae</taxon>
        <taxon>Araneomorphae</taxon>
        <taxon>Entelegynae</taxon>
        <taxon>Araneoidea</taxon>
        <taxon>Araneidae</taxon>
        <taxon>Araneus</taxon>
    </lineage>
</organism>
<protein>
    <submittedName>
        <fullName evidence="1">Uncharacterized protein</fullName>
    </submittedName>
</protein>
<accession>A0A4Y2II12</accession>
<reference evidence="1 2" key="1">
    <citation type="journal article" date="2019" name="Sci. Rep.">
        <title>Orb-weaving spider Araneus ventricosus genome elucidates the spidroin gene catalogue.</title>
        <authorList>
            <person name="Kono N."/>
            <person name="Nakamura H."/>
            <person name="Ohtoshi R."/>
            <person name="Moran D.A.P."/>
            <person name="Shinohara A."/>
            <person name="Yoshida Y."/>
            <person name="Fujiwara M."/>
            <person name="Mori M."/>
            <person name="Tomita M."/>
            <person name="Arakawa K."/>
        </authorList>
    </citation>
    <scope>NUCLEOTIDE SEQUENCE [LARGE SCALE GENOMIC DNA]</scope>
</reference>
<evidence type="ECO:0000313" key="2">
    <source>
        <dbReference type="Proteomes" id="UP000499080"/>
    </source>
</evidence>
<dbReference type="EMBL" id="BGPR01002674">
    <property type="protein sequence ID" value="GBM77200.1"/>
    <property type="molecule type" value="Genomic_DNA"/>
</dbReference>
<name>A0A4Y2II12_ARAVE</name>
<keyword evidence="2" id="KW-1185">Reference proteome</keyword>
<proteinExistence type="predicted"/>
<evidence type="ECO:0000313" key="1">
    <source>
        <dbReference type="EMBL" id="GBM77200.1"/>
    </source>
</evidence>
<dbReference type="AlphaFoldDB" id="A0A4Y2II12"/>
<sequence>MQRLNLPENNTEDYVMKHILPNTDSHLCGLITSQEDVIVKNHHYAQNCRATISALRKQGNNEALIESRVNELKTYEDRNLNSEGLLKRYGPCPIKS</sequence>
<gene>
    <name evidence="1" type="ORF">AVEN_244053_1</name>
</gene>
<comment type="caution">
    <text evidence="1">The sequence shown here is derived from an EMBL/GenBank/DDBJ whole genome shotgun (WGS) entry which is preliminary data.</text>
</comment>